<keyword evidence="1" id="KW-0812">Transmembrane</keyword>
<dbReference type="EMBL" id="LDTC01000012">
    <property type="protein sequence ID" value="KTW17270.1"/>
    <property type="molecule type" value="Genomic_DNA"/>
</dbReference>
<reference evidence="2 3" key="1">
    <citation type="journal article" date="2016" name="Front. Microbiol.">
        <title>Genomic Resource of Rice Seed Associated Bacteria.</title>
        <authorList>
            <person name="Midha S."/>
            <person name="Bansal K."/>
            <person name="Sharma S."/>
            <person name="Kumar N."/>
            <person name="Patil P.P."/>
            <person name="Chaudhry V."/>
            <person name="Patil P.B."/>
        </authorList>
    </citation>
    <scope>NUCLEOTIDE SEQUENCE [LARGE SCALE GENOMIC DNA]</scope>
    <source>
        <strain evidence="2 3">NS258</strain>
    </source>
</reference>
<evidence type="ECO:0000313" key="2">
    <source>
        <dbReference type="EMBL" id="KTW17270.1"/>
    </source>
</evidence>
<keyword evidence="1" id="KW-0472">Membrane</keyword>
<evidence type="ECO:0008006" key="4">
    <source>
        <dbReference type="Google" id="ProtNLM"/>
    </source>
</evidence>
<accession>A0A147JC74</accession>
<protein>
    <recommendedName>
        <fullName evidence="4">Peptidase C39 domain-containing protein</fullName>
    </recommendedName>
</protein>
<sequence length="194" mass="21251">MVMVSPLPRPPWRQGQLDGLCGLYAAINALAYVLAPVVAVDRRWAARLFKHGLTHIAEHVPLATAVRDGIDPEPWVALVTHLAEHVAAKLDVPIAVTLPFAGNAKVGRDEWFSTACTTLDAGDALLLLLAGEHRHYTMATRLTPRLLGLHDSSGLQHLQLSATGMGNSKRRHRIQAEWTIVLTLGQHRVRERPG</sequence>
<dbReference type="Proteomes" id="UP000074410">
    <property type="component" value="Unassembled WGS sequence"/>
</dbReference>
<gene>
    <name evidence="2" type="ORF">NS258_02370</name>
</gene>
<proteinExistence type="predicted"/>
<dbReference type="AlphaFoldDB" id="A0A147JC74"/>
<evidence type="ECO:0000313" key="3">
    <source>
        <dbReference type="Proteomes" id="UP000074410"/>
    </source>
</evidence>
<comment type="caution">
    <text evidence="2">The sequence shown here is derived from an EMBL/GenBank/DDBJ whole genome shotgun (WGS) entry which is preliminary data.</text>
</comment>
<evidence type="ECO:0000256" key="1">
    <source>
        <dbReference type="SAM" id="Phobius"/>
    </source>
</evidence>
<feature type="transmembrane region" description="Helical" evidence="1">
    <location>
        <begin position="20"/>
        <end position="40"/>
    </location>
</feature>
<dbReference type="PATRIC" id="fig|33051.5.peg.415"/>
<name>A0A147JC74_9SPHN</name>
<keyword evidence="1" id="KW-1133">Transmembrane helix</keyword>
<organism evidence="2 3">
    <name type="scientific">Sphingomonas sanguinis</name>
    <dbReference type="NCBI Taxonomy" id="33051"/>
    <lineage>
        <taxon>Bacteria</taxon>
        <taxon>Pseudomonadati</taxon>
        <taxon>Pseudomonadota</taxon>
        <taxon>Alphaproteobacteria</taxon>
        <taxon>Sphingomonadales</taxon>
        <taxon>Sphingomonadaceae</taxon>
        <taxon>Sphingomonas</taxon>
    </lineage>
</organism>